<proteinExistence type="predicted"/>
<gene>
    <name evidence="1" type="ORF">RHMOL_Rhmol05G0000600</name>
</gene>
<keyword evidence="2" id="KW-1185">Reference proteome</keyword>
<name>A0ACC0NJ69_RHOML</name>
<reference evidence="1" key="1">
    <citation type="submission" date="2022-02" db="EMBL/GenBank/DDBJ databases">
        <title>Plant Genome Project.</title>
        <authorList>
            <person name="Zhang R.-G."/>
        </authorList>
    </citation>
    <scope>NUCLEOTIDE SEQUENCE</scope>
    <source>
        <strain evidence="1">AT1</strain>
    </source>
</reference>
<organism evidence="1 2">
    <name type="scientific">Rhododendron molle</name>
    <name type="common">Chinese azalea</name>
    <name type="synonym">Azalea mollis</name>
    <dbReference type="NCBI Taxonomy" id="49168"/>
    <lineage>
        <taxon>Eukaryota</taxon>
        <taxon>Viridiplantae</taxon>
        <taxon>Streptophyta</taxon>
        <taxon>Embryophyta</taxon>
        <taxon>Tracheophyta</taxon>
        <taxon>Spermatophyta</taxon>
        <taxon>Magnoliopsida</taxon>
        <taxon>eudicotyledons</taxon>
        <taxon>Gunneridae</taxon>
        <taxon>Pentapetalae</taxon>
        <taxon>asterids</taxon>
        <taxon>Ericales</taxon>
        <taxon>Ericaceae</taxon>
        <taxon>Ericoideae</taxon>
        <taxon>Rhodoreae</taxon>
        <taxon>Rhododendron</taxon>
    </lineage>
</organism>
<sequence length="82" mass="8840">MVHVSPVTSDSHQSPARVLYTYDSAADGFSTVLSEDEMETVKKLPGFLSAYGDKQVTVDTTHCQLTVTSDGGHHPHVRVPVA</sequence>
<comment type="caution">
    <text evidence="1">The sequence shown here is derived from an EMBL/GenBank/DDBJ whole genome shotgun (WGS) entry which is preliminary data.</text>
</comment>
<protein>
    <submittedName>
        <fullName evidence="1">Uncharacterized protein</fullName>
    </submittedName>
</protein>
<dbReference type="Proteomes" id="UP001062846">
    <property type="component" value="Chromosome 5"/>
</dbReference>
<accession>A0ACC0NJ69</accession>
<evidence type="ECO:0000313" key="1">
    <source>
        <dbReference type="EMBL" id="KAI8553240.1"/>
    </source>
</evidence>
<evidence type="ECO:0000313" key="2">
    <source>
        <dbReference type="Proteomes" id="UP001062846"/>
    </source>
</evidence>
<dbReference type="EMBL" id="CM046392">
    <property type="protein sequence ID" value="KAI8553240.1"/>
    <property type="molecule type" value="Genomic_DNA"/>
</dbReference>